<evidence type="ECO:0000256" key="1">
    <source>
        <dbReference type="ARBA" id="ARBA00001957"/>
    </source>
</evidence>
<dbReference type="Pfam" id="PF00668">
    <property type="entry name" value="Condensation"/>
    <property type="match status" value="2"/>
</dbReference>
<dbReference type="SUPFAM" id="SSF56801">
    <property type="entry name" value="Acetyl-CoA synthetase-like"/>
    <property type="match status" value="2"/>
</dbReference>
<dbReference type="Gene3D" id="3.30.559.30">
    <property type="entry name" value="Nonribosomal peptide synthetase, condensation domain"/>
    <property type="match status" value="2"/>
</dbReference>
<dbReference type="InterPro" id="IPR001242">
    <property type="entry name" value="Condensation_dom"/>
</dbReference>
<proteinExistence type="predicted"/>
<dbReference type="InterPro" id="IPR045851">
    <property type="entry name" value="AMP-bd_C_sf"/>
</dbReference>
<dbReference type="SUPFAM" id="SSF47336">
    <property type="entry name" value="ACP-like"/>
    <property type="match status" value="2"/>
</dbReference>
<dbReference type="SUPFAM" id="SSF52777">
    <property type="entry name" value="CoA-dependent acyltransferases"/>
    <property type="match status" value="4"/>
</dbReference>
<protein>
    <submittedName>
        <fullName evidence="5">Amino acid adenylation domain-containing protein</fullName>
    </submittedName>
</protein>
<dbReference type="InterPro" id="IPR010071">
    <property type="entry name" value="AA_adenyl_dom"/>
</dbReference>
<dbReference type="InterPro" id="IPR020845">
    <property type="entry name" value="AMP-binding_CS"/>
</dbReference>
<dbReference type="PANTHER" id="PTHR45527">
    <property type="entry name" value="NONRIBOSOMAL PEPTIDE SYNTHETASE"/>
    <property type="match status" value="1"/>
</dbReference>
<dbReference type="InterPro" id="IPR006162">
    <property type="entry name" value="Ppantetheine_attach_site"/>
</dbReference>
<evidence type="ECO:0000256" key="2">
    <source>
        <dbReference type="ARBA" id="ARBA00022450"/>
    </source>
</evidence>
<keyword evidence="2" id="KW-0596">Phosphopantetheine</keyword>
<dbReference type="PANTHER" id="PTHR45527:SF1">
    <property type="entry name" value="FATTY ACID SYNTHASE"/>
    <property type="match status" value="1"/>
</dbReference>
<dbReference type="NCBIfam" id="NF003417">
    <property type="entry name" value="PRK04813.1"/>
    <property type="match status" value="2"/>
</dbReference>
<dbReference type="SMART" id="SM00823">
    <property type="entry name" value="PKS_PP"/>
    <property type="match status" value="1"/>
</dbReference>
<dbReference type="Gene3D" id="1.10.1200.10">
    <property type="entry name" value="ACP-like"/>
    <property type="match status" value="1"/>
</dbReference>
<name>A0ABS5GBF7_9BRAD</name>
<dbReference type="InterPro" id="IPR025110">
    <property type="entry name" value="AMP-bd_C"/>
</dbReference>
<reference evidence="6" key="1">
    <citation type="journal article" date="2021" name="ISME J.">
        <title>Evolutionary origin and ecological implication of a unique nif island in free-living Bradyrhizobium lineages.</title>
        <authorList>
            <person name="Tao J."/>
        </authorList>
    </citation>
    <scope>NUCLEOTIDE SEQUENCE [LARGE SCALE GENOMIC DNA]</scope>
    <source>
        <strain evidence="6">SZCCT0094</strain>
    </source>
</reference>
<dbReference type="CDD" id="cd12116">
    <property type="entry name" value="A_NRPS_Ta1_like"/>
    <property type="match status" value="1"/>
</dbReference>
<feature type="domain" description="Carrier" evidence="4">
    <location>
        <begin position="1014"/>
        <end position="1088"/>
    </location>
</feature>
<dbReference type="Gene3D" id="3.40.50.1820">
    <property type="entry name" value="alpha/beta hydrolase"/>
    <property type="match status" value="1"/>
</dbReference>
<comment type="cofactor">
    <cofactor evidence="1">
        <name>pantetheine 4'-phosphate</name>
        <dbReference type="ChEBI" id="CHEBI:47942"/>
    </cofactor>
</comment>
<dbReference type="Proteomes" id="UP001314635">
    <property type="component" value="Unassembled WGS sequence"/>
</dbReference>
<dbReference type="PROSITE" id="PS00012">
    <property type="entry name" value="PHOSPHOPANTETHEINE"/>
    <property type="match status" value="1"/>
</dbReference>
<dbReference type="PROSITE" id="PS00455">
    <property type="entry name" value="AMP_BINDING"/>
    <property type="match status" value="2"/>
</dbReference>
<dbReference type="InterPro" id="IPR020806">
    <property type="entry name" value="PKS_PP-bd"/>
</dbReference>
<sequence length="2187" mass="238756">MKRQSAEPNLTDLDSEALQRLALAARERSRKAGRRHPGAIPIIDRAGKLPLSFAQQQLWLVSQLDGVSTNYHLDVVLRLQGELDLAAWRRSLDRLLGRHEALRTIFIAEHGEPQVQLLPPDTVVPLSWHDLRARPDREQRFRELLEECRGEPFDLACGPLIRSHLIRLDDDVHAALLSLHHIVSDGWSMGVIVRELSALYTAFAAGEGDPLPPLALQYPDFAAWQRKALTQQKLKRQLDHWTGALAGAPPMLTLPTDRPRTVPRSIAGAAVPVEIGGELSGAIRQLGRMLGATPFVIVLSAWAIVLSRLAGQLDLVIGTPTANRTVAQLEGLVGFFANMLAVRLDLTEAPSVAELVERVKKAVLAAQDHQDLPFEHLVEALQPPRNPDHTPIFQVVFAWQSNDVGELALPGIDVVRLAAEPRQIKFDLELDLSETAGGISGRLNYATALFDEATVLRQRNYLMAALRAMVTDVGQSVQAIELLSGEERSMLLDHWNRTDLFTPPERCIQDLIADQVHRWPAAVALVHDGVRLTYRELDTRANRLAHHLLEHGAAPDRLVAICQQRGIDAIVSLLAVLKAGAAYLPLDPVYPAQRLREILADAEPVLLLCDNDGAAKLGDVACPVLDVKRHAPKWHDMPDVAPVIAGLTPRHLAYVIYTSGSTGKPKGVMIEHRGLVNLALAQIALFEIKRDSRVVQFASFSFDASVWDIVMALCSGAELHLIGGDAHRDASVLFDYFADHRITHATLPPAMLQGRPDLERLAVLETLVLAGELPKAELIAALPLSVAVFNAYGPTEATVCATAWRRPAGFVDGAVPIGRPIANARIYLLDDLGGPVPRGAVGEIWIGGAGVARGYLNRVDLTAERFATDPFASGEDARMYRTGDLGRYRPDGDIEFLGRNDHQVKIRGFRIELGEIEARLAALDGVRDSAVLARRTTHGDTTLTAYVVPAEGVGAVGPWSAQLRAHLQACLPDYMVPSAILCLPALPLTPNGKVDRNALPAPDDGAFSRRAYAAPQGEREFELAAIWSELLGIDRIGRNDHFFELGGQSLLIVRLLDRLQRRGFTTNARTVFVKPVLHELAASLHRLDEVAIPENLITERTTTITPEMLPLIALNQSEIDRVVDQVPGGVANIQDIYALSPLQEGIMFHHLLATEGDPYVLVAQMAFPSRDLLDRYLAAVQQVIDRHDVLRTSIVWDGPSVPVQVVWRRAQIEVTEVALDGHGPAHLELAKRFDPRSSRIDLSKAPLLRFAVARDPAGERMLLLVLLHHMIGDHATLEAIHREVEAMMSGCAHLLPAPTPFRNLVARSRDAARRDAEQRFFRGMLADIDAPTAPFGLLDVRSDGDSVREAKLAIPSALDARARTQARRLGVSLASLCHLAWAQVLARSSGREQIVFGTVLFGRMQTGAGLDRSLGLFINTLPLRLDLDETSVETSVRVAHARLAELTMHEHASLAMAQRCSGVAPPAPLFSAILNYRHSRKREPEAVLDSPLHAVEWLGAEERTNYPLMLAVDDDGDALRLTAQTAAAVTPHRICAMMQRCLDQLVSALETDPHMPVCRVDVIPAGDRAQLLEAWNATAKALDRPCVPRQFEAQAARRGDAIALIHGDETINYGELNARANRLASRLRTHGIGTDVVVGLALERSITTMVALLAVLKAGGAYLPLDPDYPAERLAHMLGDSGAKLLLTQAALLDRFAPALRTSGAEAWLLDTESGDGDDANLDLEIHPESLAYVIYTSGSTGLPKGVMVRHGAVTNFLATMAEQPGIARDDRVLGLTSLSFDIAVLELWLPLTHGAQVVLADRTAAHDPAVLKAMVARHGVTMIQATPSSWRMLLDHDETTDWLPGDGRVLSGGEALAPDLARRLTALSREVWNLYGPTETTVWSARHRLDAAESQPMLGGPIGNTTLYVLDGHLNLAPVGVTGELFIGGAGLARGYWQRASLSAERFVPDPFGPAGARLYRTGDLARWRADGVLDHVGRADHQVKIRGHRIELGEIEARLREQAGVRDSVVVARELGGSRQLVGYVSGEDALDGASFRAALVPVLPDYMVPSRVMVLPQLPLTPNGKIDRKALPQPDARPSERARIAPRNPTEAALAAIWADLLHQDEVGVTDNFFELGGDSLVAVQLVGRIKRDLARDLPLKRLFELTTIERMASVLAVNPPENRRGDEIAAMFDLLKEVELADE</sequence>
<dbReference type="Gene3D" id="3.40.50.980">
    <property type="match status" value="4"/>
</dbReference>
<dbReference type="RefSeq" id="WP_211400741.1">
    <property type="nucleotide sequence ID" value="NZ_JAFCLK010000021.1"/>
</dbReference>
<accession>A0ABS5GBF7</accession>
<comment type="caution">
    <text evidence="5">The sequence shown here is derived from an EMBL/GenBank/DDBJ whole genome shotgun (WGS) entry which is preliminary data.</text>
</comment>
<feature type="domain" description="Carrier" evidence="4">
    <location>
        <begin position="2088"/>
        <end position="2163"/>
    </location>
</feature>
<dbReference type="Gene3D" id="2.30.38.10">
    <property type="entry name" value="Luciferase, Domain 3"/>
    <property type="match status" value="2"/>
</dbReference>
<evidence type="ECO:0000259" key="4">
    <source>
        <dbReference type="PROSITE" id="PS50075"/>
    </source>
</evidence>
<dbReference type="CDD" id="cd19544">
    <property type="entry name" value="E-C_NRPS"/>
    <property type="match status" value="1"/>
</dbReference>
<organism evidence="5 6">
    <name type="scientific">Bradyrhizobium denitrificans</name>
    <dbReference type="NCBI Taxonomy" id="2734912"/>
    <lineage>
        <taxon>Bacteria</taxon>
        <taxon>Pseudomonadati</taxon>
        <taxon>Pseudomonadota</taxon>
        <taxon>Alphaproteobacteria</taxon>
        <taxon>Hyphomicrobiales</taxon>
        <taxon>Nitrobacteraceae</taxon>
        <taxon>Bradyrhizobium</taxon>
    </lineage>
</organism>
<dbReference type="Gene3D" id="3.30.300.30">
    <property type="match status" value="2"/>
</dbReference>
<keyword evidence="3" id="KW-0597">Phosphoprotein</keyword>
<dbReference type="InterPro" id="IPR036736">
    <property type="entry name" value="ACP-like_sf"/>
</dbReference>
<dbReference type="Pfam" id="PF00550">
    <property type="entry name" value="PP-binding"/>
    <property type="match status" value="2"/>
</dbReference>
<evidence type="ECO:0000313" key="6">
    <source>
        <dbReference type="Proteomes" id="UP001314635"/>
    </source>
</evidence>
<dbReference type="Pfam" id="PF00501">
    <property type="entry name" value="AMP-binding"/>
    <property type="match status" value="2"/>
</dbReference>
<dbReference type="NCBIfam" id="TIGR01733">
    <property type="entry name" value="AA-adenyl-dom"/>
    <property type="match status" value="2"/>
</dbReference>
<dbReference type="InterPro" id="IPR023213">
    <property type="entry name" value="CAT-like_dom_sf"/>
</dbReference>
<gene>
    <name evidence="5" type="ORF">JQ619_22220</name>
</gene>
<dbReference type="InterPro" id="IPR009081">
    <property type="entry name" value="PP-bd_ACP"/>
</dbReference>
<dbReference type="CDD" id="cd05930">
    <property type="entry name" value="A_NRPS"/>
    <property type="match status" value="1"/>
</dbReference>
<dbReference type="EMBL" id="JAFCLK010000021">
    <property type="protein sequence ID" value="MBR1138490.1"/>
    <property type="molecule type" value="Genomic_DNA"/>
</dbReference>
<dbReference type="PROSITE" id="PS50075">
    <property type="entry name" value="CARRIER"/>
    <property type="match status" value="2"/>
</dbReference>
<keyword evidence="6" id="KW-1185">Reference proteome</keyword>
<dbReference type="InterPro" id="IPR029058">
    <property type="entry name" value="AB_hydrolase_fold"/>
</dbReference>
<dbReference type="InterPro" id="IPR000873">
    <property type="entry name" value="AMP-dep_synth/lig_dom"/>
</dbReference>
<dbReference type="Gene3D" id="3.30.559.10">
    <property type="entry name" value="Chloramphenicol acetyltransferase-like domain"/>
    <property type="match status" value="2"/>
</dbReference>
<evidence type="ECO:0000313" key="5">
    <source>
        <dbReference type="EMBL" id="MBR1138490.1"/>
    </source>
</evidence>
<evidence type="ECO:0000256" key="3">
    <source>
        <dbReference type="ARBA" id="ARBA00022553"/>
    </source>
</evidence>
<dbReference type="CDD" id="cd19531">
    <property type="entry name" value="LCL_NRPS-like"/>
    <property type="match status" value="1"/>
</dbReference>
<dbReference type="Pfam" id="PF13193">
    <property type="entry name" value="AMP-binding_C"/>
    <property type="match status" value="1"/>
</dbReference>